<evidence type="ECO:0000256" key="1">
    <source>
        <dbReference type="ARBA" id="ARBA00038310"/>
    </source>
</evidence>
<dbReference type="InterPro" id="IPR032466">
    <property type="entry name" value="Metal_Hydrolase"/>
</dbReference>
<organism evidence="3 4">
    <name type="scientific">Halomonas citrativorans</name>
    <dbReference type="NCBI Taxonomy" id="2742612"/>
    <lineage>
        <taxon>Bacteria</taxon>
        <taxon>Pseudomonadati</taxon>
        <taxon>Pseudomonadota</taxon>
        <taxon>Gammaproteobacteria</taxon>
        <taxon>Oceanospirillales</taxon>
        <taxon>Halomonadaceae</taxon>
        <taxon>Halomonas</taxon>
    </lineage>
</organism>
<comment type="similarity">
    <text evidence="1">Belongs to the metallo-dependent hydrolases superfamily.</text>
</comment>
<name>A0A1R4I567_9GAMM</name>
<dbReference type="Gene3D" id="3.20.20.140">
    <property type="entry name" value="Metal-dependent hydrolases"/>
    <property type="match status" value="1"/>
</dbReference>
<gene>
    <name evidence="3" type="ORF">CZ787_16775</name>
</gene>
<dbReference type="Pfam" id="PF04909">
    <property type="entry name" value="Amidohydro_2"/>
    <property type="match status" value="1"/>
</dbReference>
<comment type="caution">
    <text evidence="3">The sequence shown here is derived from an EMBL/GenBank/DDBJ whole genome shotgun (WGS) entry which is preliminary data.</text>
</comment>
<evidence type="ECO:0000259" key="2">
    <source>
        <dbReference type="Pfam" id="PF04909"/>
    </source>
</evidence>
<dbReference type="InterPro" id="IPR006680">
    <property type="entry name" value="Amidohydro-rel"/>
</dbReference>
<proteinExistence type="inferred from homology"/>
<keyword evidence="3" id="KW-0378">Hydrolase</keyword>
<feature type="domain" description="Amidohydrolase-related" evidence="2">
    <location>
        <begin position="8"/>
        <end position="304"/>
    </location>
</feature>
<dbReference type="GO" id="GO:0016787">
    <property type="term" value="F:hydrolase activity"/>
    <property type="evidence" value="ECO:0007669"/>
    <property type="project" value="UniProtKB-KW"/>
</dbReference>
<dbReference type="PANTHER" id="PTHR43569">
    <property type="entry name" value="AMIDOHYDROLASE"/>
    <property type="match status" value="1"/>
</dbReference>
<dbReference type="RefSeq" id="WP_087111119.1">
    <property type="nucleotide sequence ID" value="NZ_FUKM01000057.1"/>
</dbReference>
<sequence length="306" mass="34633">MDAKQLLIDAHHHLWALDGSVSYPWLEEKPVRGFFLGDYTSIKRPFLVEDLKHHIPKGYHLAGSVHCEAEAHRSQPLKETEWINSVYTDHKLPTAHVGWAEFGTPKCSEQLDAQMNSPLFRGVRAKPVTAVTSAQINQVKGNAGSLQDRQWCDGLIMLEERNLSWDLRVPAWHLSDAAKTLEARPKLRVILNHTGLPWDRTSLGIGTWRTGMRALADNPNVAVKLSELGSPWHEWDYKANLELLCETIDLFGPNRCLFASNFPVSSLAISYADWLGLVEAAISFSAPDYRQNILHDNALHWYRLTN</sequence>
<protein>
    <submittedName>
        <fullName evidence="3">L-fuconolactone hydrolase</fullName>
    </submittedName>
</protein>
<reference evidence="3 4" key="1">
    <citation type="submission" date="2017-02" db="EMBL/GenBank/DDBJ databases">
        <authorList>
            <person name="Dridi B."/>
        </authorList>
    </citation>
    <scope>NUCLEOTIDE SEQUENCE [LARGE SCALE GENOMIC DNA]</scope>
    <source>
        <strain evidence="3 4">JB380</strain>
    </source>
</reference>
<dbReference type="OrthoDB" id="9787654at2"/>
<accession>A0A1R4I567</accession>
<dbReference type="Proteomes" id="UP000196331">
    <property type="component" value="Unassembled WGS sequence"/>
</dbReference>
<dbReference type="PANTHER" id="PTHR43569:SF1">
    <property type="entry name" value="BLL3371 PROTEIN"/>
    <property type="match status" value="1"/>
</dbReference>
<evidence type="ECO:0000313" key="3">
    <source>
        <dbReference type="EMBL" id="SJN14764.1"/>
    </source>
</evidence>
<dbReference type="AlphaFoldDB" id="A0A1R4I567"/>
<dbReference type="InterPro" id="IPR052350">
    <property type="entry name" value="Metallo-dep_Lactonases"/>
</dbReference>
<evidence type="ECO:0000313" key="4">
    <source>
        <dbReference type="Proteomes" id="UP000196331"/>
    </source>
</evidence>
<dbReference type="EMBL" id="FUKM01000057">
    <property type="protein sequence ID" value="SJN14764.1"/>
    <property type="molecule type" value="Genomic_DNA"/>
</dbReference>
<dbReference type="SUPFAM" id="SSF51556">
    <property type="entry name" value="Metallo-dependent hydrolases"/>
    <property type="match status" value="1"/>
</dbReference>